<protein>
    <submittedName>
        <fullName evidence="2">Extracellular solute-binding protein</fullName>
    </submittedName>
</protein>
<name>A0ABY8A022_9ACTN</name>
<proteinExistence type="predicted"/>
<dbReference type="EMBL" id="CP118615">
    <property type="protein sequence ID" value="WDZ87672.1"/>
    <property type="molecule type" value="Genomic_DNA"/>
</dbReference>
<keyword evidence="3" id="KW-1185">Reference proteome</keyword>
<dbReference type="InterPro" id="IPR050490">
    <property type="entry name" value="Bact_solute-bd_prot1"/>
</dbReference>
<accession>A0ABY8A022</accession>
<feature type="chain" id="PRO_5047509744" evidence="1">
    <location>
        <begin position="27"/>
        <end position="440"/>
    </location>
</feature>
<dbReference type="PROSITE" id="PS51257">
    <property type="entry name" value="PROKAR_LIPOPROTEIN"/>
    <property type="match status" value="1"/>
</dbReference>
<evidence type="ECO:0000313" key="2">
    <source>
        <dbReference type="EMBL" id="WDZ87672.1"/>
    </source>
</evidence>
<gene>
    <name evidence="2" type="ORF">PVK37_15305</name>
</gene>
<reference evidence="2 3" key="1">
    <citation type="submission" date="2023-02" db="EMBL/GenBank/DDBJ databases">
        <authorList>
            <person name="Mo P."/>
        </authorList>
    </citation>
    <scope>NUCLEOTIDE SEQUENCE [LARGE SCALE GENOMIC DNA]</scope>
    <source>
        <strain evidence="2 3">HUAS 3</strain>
    </source>
</reference>
<evidence type="ECO:0000313" key="3">
    <source>
        <dbReference type="Proteomes" id="UP001219605"/>
    </source>
</evidence>
<evidence type="ECO:0000256" key="1">
    <source>
        <dbReference type="SAM" id="SignalP"/>
    </source>
</evidence>
<organism evidence="2 3">
    <name type="scientific">Micromonospora cathayae</name>
    <dbReference type="NCBI Taxonomy" id="3028804"/>
    <lineage>
        <taxon>Bacteria</taxon>
        <taxon>Bacillati</taxon>
        <taxon>Actinomycetota</taxon>
        <taxon>Actinomycetes</taxon>
        <taxon>Micromonosporales</taxon>
        <taxon>Micromonosporaceae</taxon>
        <taxon>Micromonospora</taxon>
    </lineage>
</organism>
<dbReference type="Pfam" id="PF13416">
    <property type="entry name" value="SBP_bac_8"/>
    <property type="match status" value="1"/>
</dbReference>
<dbReference type="PANTHER" id="PTHR43649:SF32">
    <property type="entry name" value="SUGAR BINDING SECRETED PROTEIN"/>
    <property type="match status" value="1"/>
</dbReference>
<dbReference type="Proteomes" id="UP001219605">
    <property type="component" value="Chromosome"/>
</dbReference>
<sequence length="440" mass="46287">MSLTLRRRRFAAIALASVAVIATATACGGGDDSSDSSGSADDPITLTVDVFGDQGFGYDALYKQYEAENPNVKIQERGKGLGLGDYNTRLTQQITAGSGAGDVVALEEGTIVQFYAQADKFVNLADHGANDLKANFLPWKWEQGSTPDGKVLGLGTDVGSMALCYRKDLFQAAGLPADREQVGQLWPTWDAFIEAGKKFTAADPKHKFIDSATNFYNVVLMQIAGAGTGYTYYDKSNKLVIKDNPDVKAAYDLTTKLVDAKLSNNLQAFSNEWNAGFKNGTFATIACPAWMTGVIKGQAGDAAAGKWDVAKAPGAGGNWGGSFLAVPKSSKHAAEAAKLVKFLTSAKGQVEAFKTVGNLPSSPQALADPAVADSTNEYFSGAPVGKIFAAGASELKPVYLGPKNNAVRTAVENTLRAVEQGKPAGEQWEAALKNGEAAGK</sequence>
<feature type="signal peptide" evidence="1">
    <location>
        <begin position="1"/>
        <end position="26"/>
    </location>
</feature>
<dbReference type="RefSeq" id="WP_275034677.1">
    <property type="nucleotide sequence ID" value="NZ_CP118615.1"/>
</dbReference>
<keyword evidence="1" id="KW-0732">Signal</keyword>
<dbReference type="PANTHER" id="PTHR43649">
    <property type="entry name" value="ARABINOSE-BINDING PROTEIN-RELATED"/>
    <property type="match status" value="1"/>
</dbReference>
<dbReference type="Gene3D" id="3.40.190.10">
    <property type="entry name" value="Periplasmic binding protein-like II"/>
    <property type="match status" value="1"/>
</dbReference>
<dbReference type="SUPFAM" id="SSF53850">
    <property type="entry name" value="Periplasmic binding protein-like II"/>
    <property type="match status" value="1"/>
</dbReference>
<dbReference type="InterPro" id="IPR006059">
    <property type="entry name" value="SBP"/>
</dbReference>